<dbReference type="Proteomes" id="UP000184287">
    <property type="component" value="Unassembled WGS sequence"/>
</dbReference>
<reference evidence="2" key="1">
    <citation type="submission" date="2016-11" db="EMBL/GenBank/DDBJ databases">
        <authorList>
            <person name="Varghese N."/>
            <person name="Submissions S."/>
        </authorList>
    </citation>
    <scope>NUCLEOTIDE SEQUENCE [LARGE SCALE GENOMIC DNA]</scope>
    <source>
        <strain evidence="2">DSM 16990</strain>
    </source>
</reference>
<gene>
    <name evidence="1" type="ORF">SAMN04488522_1021038</name>
</gene>
<proteinExistence type="predicted"/>
<dbReference type="AlphaFoldDB" id="A0A1M5B5Y1"/>
<dbReference type="EMBL" id="FQUQ01000002">
    <property type="protein sequence ID" value="SHF37868.1"/>
    <property type="molecule type" value="Genomic_DNA"/>
</dbReference>
<keyword evidence="2" id="KW-1185">Reference proteome</keyword>
<organism evidence="1 2">
    <name type="scientific">Pedobacter caeni</name>
    <dbReference type="NCBI Taxonomy" id="288992"/>
    <lineage>
        <taxon>Bacteria</taxon>
        <taxon>Pseudomonadati</taxon>
        <taxon>Bacteroidota</taxon>
        <taxon>Sphingobacteriia</taxon>
        <taxon>Sphingobacteriales</taxon>
        <taxon>Sphingobacteriaceae</taxon>
        <taxon>Pedobacter</taxon>
    </lineage>
</organism>
<dbReference type="OrthoDB" id="5342145at2"/>
<dbReference type="InterPro" id="IPR021445">
    <property type="entry name" value="DUF3095"/>
</dbReference>
<name>A0A1M5B5Y1_9SPHI</name>
<evidence type="ECO:0000313" key="1">
    <source>
        <dbReference type="EMBL" id="SHF37868.1"/>
    </source>
</evidence>
<sequence>MPENTDQFYNDLPANRMSLADLLVKAELFHDIPADWHVIITDIKKSTQAVRDGLHETVNLIATGSIVTVLNLAFRSGVTVPFFFGGDGATFIVPPSIVEHAMRGLILYQSNTFDNFSLELRVGTVPVQQIYKEGYELNISKLSLSEAFSIPVVLGKGLSFAEQLIKAEDYLFATTLGPAEELDLSGMQCRWDKIDPPENSQEIVTLLVVAGEGRPPAQVFSRVMRQIDEIYGPPQKRQPISVAKLKLKSSFDRLSVEMRARIGKIRFLELLKSWLINLYGYIYFQTESGKNYLNKLVEMSDTLVIDGRINTVITGNESQRLVLLKVLDQFEAAGDILYGIHISGDSVMSCYVRDLKDGHIHFVDGAEGGYTQAARQLKAKLISSKNNTSS</sequence>
<dbReference type="Pfam" id="PF11294">
    <property type="entry name" value="DUF3095"/>
    <property type="match status" value="1"/>
</dbReference>
<evidence type="ECO:0000313" key="2">
    <source>
        <dbReference type="Proteomes" id="UP000184287"/>
    </source>
</evidence>
<dbReference type="RefSeq" id="WP_073231274.1">
    <property type="nucleotide sequence ID" value="NZ_FQUQ01000002.1"/>
</dbReference>
<protein>
    <recommendedName>
        <fullName evidence="3">DUF3095 domain-containing protein</fullName>
    </recommendedName>
</protein>
<accession>A0A1M5B5Y1</accession>
<dbReference type="STRING" id="288992.SAMN04488522_1021038"/>
<evidence type="ECO:0008006" key="3">
    <source>
        <dbReference type="Google" id="ProtNLM"/>
    </source>
</evidence>